<dbReference type="InterPro" id="IPR043839">
    <property type="entry name" value="PafC_HTH"/>
</dbReference>
<dbReference type="AlphaFoldDB" id="A0A975T196"/>
<reference evidence="4" key="1">
    <citation type="submission" date="2021-06" db="EMBL/GenBank/DDBJ databases">
        <title>Complete genome sequence of Nocardioides sp. G188.</title>
        <authorList>
            <person name="Im W.-T."/>
        </authorList>
    </citation>
    <scope>NUCLEOTIDE SEQUENCE</scope>
    <source>
        <strain evidence="4">G188</strain>
    </source>
</reference>
<dbReference type="InterPro" id="IPR051534">
    <property type="entry name" value="CBASS_pafABC_assoc_protein"/>
</dbReference>
<dbReference type="Proteomes" id="UP000683575">
    <property type="component" value="Chromosome"/>
</dbReference>
<feature type="domain" description="WYL" evidence="1">
    <location>
        <begin position="160"/>
        <end position="226"/>
    </location>
</feature>
<dbReference type="Pfam" id="PF25583">
    <property type="entry name" value="WCX"/>
    <property type="match status" value="1"/>
</dbReference>
<evidence type="ECO:0000259" key="1">
    <source>
        <dbReference type="Pfam" id="PF13280"/>
    </source>
</evidence>
<dbReference type="PANTHER" id="PTHR34580">
    <property type="match status" value="1"/>
</dbReference>
<gene>
    <name evidence="4" type="ORF">KRR39_08585</name>
</gene>
<dbReference type="InterPro" id="IPR057727">
    <property type="entry name" value="WCX_dom"/>
</dbReference>
<evidence type="ECO:0000313" key="4">
    <source>
        <dbReference type="EMBL" id="QWZ09775.1"/>
    </source>
</evidence>
<dbReference type="InterPro" id="IPR026881">
    <property type="entry name" value="WYL_dom"/>
</dbReference>
<dbReference type="KEGG" id="nps:KRR39_08585"/>
<name>A0A975T196_9ACTN</name>
<feature type="domain" description="PafC HTH" evidence="2">
    <location>
        <begin position="14"/>
        <end position="132"/>
    </location>
</feature>
<dbReference type="Pfam" id="PF19187">
    <property type="entry name" value="HTH_PafC"/>
    <property type="match status" value="1"/>
</dbReference>
<dbReference type="PIRSF" id="PIRSF016838">
    <property type="entry name" value="PafC"/>
    <property type="match status" value="1"/>
</dbReference>
<dbReference type="Pfam" id="PF13280">
    <property type="entry name" value="WYL"/>
    <property type="match status" value="1"/>
</dbReference>
<dbReference type="PANTHER" id="PTHR34580:SF1">
    <property type="entry name" value="PROTEIN PAFC"/>
    <property type="match status" value="1"/>
</dbReference>
<feature type="domain" description="WCX" evidence="3">
    <location>
        <begin position="255"/>
        <end position="327"/>
    </location>
</feature>
<dbReference type="PROSITE" id="PS52050">
    <property type="entry name" value="WYL"/>
    <property type="match status" value="1"/>
</dbReference>
<evidence type="ECO:0000313" key="5">
    <source>
        <dbReference type="Proteomes" id="UP000683575"/>
    </source>
</evidence>
<evidence type="ECO:0000259" key="2">
    <source>
        <dbReference type="Pfam" id="PF19187"/>
    </source>
</evidence>
<dbReference type="EMBL" id="CP077062">
    <property type="protein sequence ID" value="QWZ09775.1"/>
    <property type="molecule type" value="Genomic_DNA"/>
</dbReference>
<sequence length="331" mass="36465">MSPSTRSGGSGARDQVGRLLALVPYIQARREVELEQAAGDFGVSEAQIVKDLNVLWFCGMPGLGMGDLIDVDMDALEGEGVIRLSNAEYLTRPLRLDSSEASALIVALRALREGGDDDVRPIVDRTLDKLEAAAGEAASVAAQVDIRMPEQAGRVAELRDRLTRAVEDRRQVRLDYYVPARDESTERVVDPLRVVTADGNTYLSAYCHLAEDQRLFRLDRISTAEVLDTPVGEHADLEPRDLADGIFQPSTDDLLVTLHLRPGARWVAEYYPVEETREARDGGLTVRLRVGDPAWLVRLMLRLGSNAELVDPPDLADSVRRVATQALHNYA</sequence>
<accession>A0A975T196</accession>
<dbReference type="RefSeq" id="WP_216941621.1">
    <property type="nucleotide sequence ID" value="NZ_CP077062.1"/>
</dbReference>
<organism evidence="4 5">
    <name type="scientific">Nocardioides panacis</name>
    <dbReference type="NCBI Taxonomy" id="2849501"/>
    <lineage>
        <taxon>Bacteria</taxon>
        <taxon>Bacillati</taxon>
        <taxon>Actinomycetota</taxon>
        <taxon>Actinomycetes</taxon>
        <taxon>Propionibacteriales</taxon>
        <taxon>Nocardioidaceae</taxon>
        <taxon>Nocardioides</taxon>
    </lineage>
</organism>
<keyword evidence="5" id="KW-1185">Reference proteome</keyword>
<dbReference type="InterPro" id="IPR028349">
    <property type="entry name" value="PafC-like"/>
</dbReference>
<protein>
    <submittedName>
        <fullName evidence="4">WYL domain-containing protein</fullName>
    </submittedName>
</protein>
<proteinExistence type="predicted"/>
<evidence type="ECO:0000259" key="3">
    <source>
        <dbReference type="Pfam" id="PF25583"/>
    </source>
</evidence>